<organism evidence="1 2">
    <name type="scientific">Ambrosiozyma monospora</name>
    <name type="common">Yeast</name>
    <name type="synonym">Endomycopsis monosporus</name>
    <dbReference type="NCBI Taxonomy" id="43982"/>
    <lineage>
        <taxon>Eukaryota</taxon>
        <taxon>Fungi</taxon>
        <taxon>Dikarya</taxon>
        <taxon>Ascomycota</taxon>
        <taxon>Saccharomycotina</taxon>
        <taxon>Pichiomycetes</taxon>
        <taxon>Pichiales</taxon>
        <taxon>Pichiaceae</taxon>
        <taxon>Ambrosiozyma</taxon>
    </lineage>
</organism>
<reference evidence="1" key="1">
    <citation type="submission" date="2023-04" db="EMBL/GenBank/DDBJ databases">
        <title>Ambrosiozyma monospora NBRC 10751.</title>
        <authorList>
            <person name="Ichikawa N."/>
            <person name="Sato H."/>
            <person name="Tonouchi N."/>
        </authorList>
    </citation>
    <scope>NUCLEOTIDE SEQUENCE</scope>
    <source>
        <strain evidence="1">NBRC 10751</strain>
    </source>
</reference>
<evidence type="ECO:0000313" key="1">
    <source>
        <dbReference type="EMBL" id="GMF05213.1"/>
    </source>
</evidence>
<keyword evidence="2" id="KW-1185">Reference proteome</keyword>
<sequence>MTMAGPKPAQNVGGYSIDYGNEDGSSNGTSASTSTSDEYDDAQSGNSANFLLDSADYDEQEGEFTTSSQTQLSSTGISTHVFTTAHATLRRESNSSEGSSSSSSSSEGAGNTNNVGFSLGLVAIGSVLALL</sequence>
<name>A0ACB5U8R1_AMBMO</name>
<comment type="caution">
    <text evidence="1">The sequence shown here is derived from an EMBL/GenBank/DDBJ whole genome shotgun (WGS) entry which is preliminary data.</text>
</comment>
<gene>
    <name evidence="1" type="ORF">Amon02_001225800</name>
</gene>
<dbReference type="Proteomes" id="UP001165064">
    <property type="component" value="Unassembled WGS sequence"/>
</dbReference>
<evidence type="ECO:0000313" key="2">
    <source>
        <dbReference type="Proteomes" id="UP001165064"/>
    </source>
</evidence>
<proteinExistence type="predicted"/>
<dbReference type="EMBL" id="BSXS01014271">
    <property type="protein sequence ID" value="GMF05213.1"/>
    <property type="molecule type" value="Genomic_DNA"/>
</dbReference>
<protein>
    <submittedName>
        <fullName evidence="1">Unnamed protein product</fullName>
    </submittedName>
</protein>
<accession>A0ACB5U8R1</accession>